<dbReference type="AlphaFoldDB" id="A0A9X3YJB9"/>
<evidence type="ECO:0000256" key="1">
    <source>
        <dbReference type="SAM" id="Phobius"/>
    </source>
</evidence>
<accession>A0A9X3YJB9</accession>
<evidence type="ECO:0000313" key="4">
    <source>
        <dbReference type="Proteomes" id="UP001139971"/>
    </source>
</evidence>
<dbReference type="InterPro" id="IPR036890">
    <property type="entry name" value="HATPase_C_sf"/>
</dbReference>
<feature type="transmembrane region" description="Helical" evidence="1">
    <location>
        <begin position="53"/>
        <end position="73"/>
    </location>
</feature>
<dbReference type="Pfam" id="PF06580">
    <property type="entry name" value="His_kinase"/>
    <property type="match status" value="1"/>
</dbReference>
<dbReference type="PANTHER" id="PTHR34220">
    <property type="entry name" value="SENSOR HISTIDINE KINASE YPDA"/>
    <property type="match status" value="1"/>
</dbReference>
<keyword evidence="1" id="KW-0812">Transmembrane</keyword>
<gene>
    <name evidence="3" type="ORF">OD750_006355</name>
</gene>
<protein>
    <submittedName>
        <fullName evidence="3">Histidine kinase</fullName>
    </submittedName>
</protein>
<dbReference type="GO" id="GO:0016020">
    <property type="term" value="C:membrane"/>
    <property type="evidence" value="ECO:0007669"/>
    <property type="project" value="InterPro"/>
</dbReference>
<dbReference type="RefSeq" id="WP_263543418.1">
    <property type="nucleotide sequence ID" value="NZ_JAOVZO020000003.1"/>
</dbReference>
<keyword evidence="3" id="KW-0418">Kinase</keyword>
<keyword evidence="1" id="KW-0472">Membrane</keyword>
<sequence>MTARRAIVREWVVVAAGWTVYALTDALHAYLLRMPGEPYQSFSLHALNDVPDALVFWTPLTLAFLALSRRLPLAGALWPWGVAKLVAATVAAVVARAAYGYLIEPIFAEAYSPFDPLPPLPDGLLRAIYLQQTKVLLVVCLCFAWVQIRRTHENRLRIAELETRLARARLDALSAQLNPHFLFNALNSIAELIHRDAQAAGHMLKALATLLRFSLANPRDEIRVGEEIALAAHFLSIEKIRYGDRLDVRWSVDADCADALVPALILQPLAENAVVHGIARRRAAGTVSIAVRRSGAMLVAEVGNDAPSAPAPPAPGHGVGIANARDRLSCLYGDAWTLTQGLRDERYLVRIELPLHDTPTQARPPRAAPPIA</sequence>
<dbReference type="SUPFAM" id="SSF55874">
    <property type="entry name" value="ATPase domain of HSP90 chaperone/DNA topoisomerase II/histidine kinase"/>
    <property type="match status" value="1"/>
</dbReference>
<keyword evidence="3" id="KW-0808">Transferase</keyword>
<keyword evidence="1" id="KW-1133">Transmembrane helix</keyword>
<dbReference type="EMBL" id="JAOVZO020000003">
    <property type="protein sequence ID" value="MDC8012166.1"/>
    <property type="molecule type" value="Genomic_DNA"/>
</dbReference>
<comment type="caution">
    <text evidence="3">The sequence shown here is derived from an EMBL/GenBank/DDBJ whole genome shotgun (WGS) entry which is preliminary data.</text>
</comment>
<proteinExistence type="predicted"/>
<feature type="transmembrane region" description="Helical" evidence="1">
    <location>
        <begin position="12"/>
        <end position="33"/>
    </location>
</feature>
<dbReference type="Gene3D" id="3.30.565.10">
    <property type="entry name" value="Histidine kinase-like ATPase, C-terminal domain"/>
    <property type="match status" value="1"/>
</dbReference>
<evidence type="ECO:0000259" key="2">
    <source>
        <dbReference type="Pfam" id="PF06580"/>
    </source>
</evidence>
<dbReference type="Proteomes" id="UP001139971">
    <property type="component" value="Unassembled WGS sequence"/>
</dbReference>
<dbReference type="PANTHER" id="PTHR34220:SF7">
    <property type="entry name" value="SENSOR HISTIDINE KINASE YPDA"/>
    <property type="match status" value="1"/>
</dbReference>
<feature type="transmembrane region" description="Helical" evidence="1">
    <location>
        <begin position="85"/>
        <end position="108"/>
    </location>
</feature>
<feature type="transmembrane region" description="Helical" evidence="1">
    <location>
        <begin position="128"/>
        <end position="148"/>
    </location>
</feature>
<dbReference type="InterPro" id="IPR050640">
    <property type="entry name" value="Bact_2-comp_sensor_kinase"/>
</dbReference>
<name>A0A9X3YJB9_9GAMM</name>
<reference evidence="3" key="1">
    <citation type="submission" date="2023-02" db="EMBL/GenBank/DDBJ databases">
        <title>Tahibacter soli sp. nov. isolated from soil.</title>
        <authorList>
            <person name="Baek J.H."/>
            <person name="Lee J.K."/>
            <person name="Choi D.G."/>
            <person name="Jeon C.O."/>
        </authorList>
    </citation>
    <scope>NUCLEOTIDE SEQUENCE</scope>
    <source>
        <strain evidence="3">BL</strain>
    </source>
</reference>
<organism evidence="3 4">
    <name type="scientific">Tahibacter soli</name>
    <dbReference type="NCBI Taxonomy" id="2983605"/>
    <lineage>
        <taxon>Bacteria</taxon>
        <taxon>Pseudomonadati</taxon>
        <taxon>Pseudomonadota</taxon>
        <taxon>Gammaproteobacteria</taxon>
        <taxon>Lysobacterales</taxon>
        <taxon>Rhodanobacteraceae</taxon>
        <taxon>Tahibacter</taxon>
    </lineage>
</organism>
<keyword evidence="4" id="KW-1185">Reference proteome</keyword>
<dbReference type="InterPro" id="IPR010559">
    <property type="entry name" value="Sig_transdc_His_kin_internal"/>
</dbReference>
<feature type="domain" description="Signal transduction histidine kinase internal region" evidence="2">
    <location>
        <begin position="168"/>
        <end position="246"/>
    </location>
</feature>
<evidence type="ECO:0000313" key="3">
    <source>
        <dbReference type="EMBL" id="MDC8012166.1"/>
    </source>
</evidence>
<dbReference type="GO" id="GO:0000155">
    <property type="term" value="F:phosphorelay sensor kinase activity"/>
    <property type="evidence" value="ECO:0007669"/>
    <property type="project" value="InterPro"/>
</dbReference>